<keyword evidence="9 16" id="KW-0449">Lipoprotein</keyword>
<evidence type="ECO:0000256" key="5">
    <source>
        <dbReference type="ARBA" id="ARBA00022960"/>
    </source>
</evidence>
<evidence type="ECO:0000256" key="13">
    <source>
        <dbReference type="PROSITE-ProRule" id="PRU01373"/>
    </source>
</evidence>
<dbReference type="PANTHER" id="PTHR30582:SF2">
    <property type="entry name" value="L,D-TRANSPEPTIDASE YCIB-RELATED"/>
    <property type="match status" value="1"/>
</dbReference>
<dbReference type="InterPro" id="IPR050979">
    <property type="entry name" value="LD-transpeptidase"/>
</dbReference>
<dbReference type="GO" id="GO:0071555">
    <property type="term" value="P:cell wall organization"/>
    <property type="evidence" value="ECO:0007669"/>
    <property type="project" value="UniProtKB-UniRule"/>
</dbReference>
<feature type="domain" description="L,D-TPase catalytic" evidence="15">
    <location>
        <begin position="267"/>
        <end position="388"/>
    </location>
</feature>
<evidence type="ECO:0000256" key="3">
    <source>
        <dbReference type="ARBA" id="ARBA00022679"/>
    </source>
</evidence>
<evidence type="ECO:0000256" key="4">
    <source>
        <dbReference type="ARBA" id="ARBA00022729"/>
    </source>
</evidence>
<dbReference type="SUPFAM" id="SSF141523">
    <property type="entry name" value="L,D-transpeptidase catalytic domain-like"/>
    <property type="match status" value="1"/>
</dbReference>
<dbReference type="Gene3D" id="2.60.40.3780">
    <property type="match status" value="1"/>
</dbReference>
<evidence type="ECO:0000313" key="17">
    <source>
        <dbReference type="Proteomes" id="UP000199645"/>
    </source>
</evidence>
<keyword evidence="5 13" id="KW-0133">Cell shape</keyword>
<dbReference type="FunFam" id="2.40.440.10:FF:000005">
    <property type="entry name" value="L,D-transpeptidase 2"/>
    <property type="match status" value="1"/>
</dbReference>
<keyword evidence="3" id="KW-0808">Transferase</keyword>
<dbReference type="GO" id="GO:0008360">
    <property type="term" value="P:regulation of cell shape"/>
    <property type="evidence" value="ECO:0007669"/>
    <property type="project" value="UniProtKB-UniRule"/>
</dbReference>
<dbReference type="GO" id="GO:0005576">
    <property type="term" value="C:extracellular region"/>
    <property type="evidence" value="ECO:0007669"/>
    <property type="project" value="TreeGrafter"/>
</dbReference>
<dbReference type="UniPathway" id="UPA00219"/>
<protein>
    <submittedName>
        <fullName evidence="16">Lipoprotein-anchoring transpeptidase ErfK/SrfK</fullName>
    </submittedName>
</protein>
<dbReference type="GO" id="GO:0018104">
    <property type="term" value="P:peptidoglycan-protein cross-linking"/>
    <property type="evidence" value="ECO:0007669"/>
    <property type="project" value="TreeGrafter"/>
</dbReference>
<dbReference type="InterPro" id="IPR038063">
    <property type="entry name" value="Transpep_catalytic_dom"/>
</dbReference>
<keyword evidence="11 13" id="KW-0961">Cell wall biogenesis/degradation</keyword>
<dbReference type="GO" id="GO:0016746">
    <property type="term" value="F:acyltransferase activity"/>
    <property type="evidence" value="ECO:0007669"/>
    <property type="project" value="UniProtKB-KW"/>
</dbReference>
<feature type="active site" description="Nucleophile" evidence="13">
    <location>
        <position position="364"/>
    </location>
</feature>
<dbReference type="PANTHER" id="PTHR30582">
    <property type="entry name" value="L,D-TRANSPEPTIDASE"/>
    <property type="match status" value="1"/>
</dbReference>
<dbReference type="CDD" id="cd13432">
    <property type="entry name" value="LDT_IgD_like_2"/>
    <property type="match status" value="1"/>
</dbReference>
<comment type="pathway">
    <text evidence="12">Glycan biosynthesis.</text>
</comment>
<organism evidence="16 17">
    <name type="scientific">Actinoplanes philippinensis</name>
    <dbReference type="NCBI Taxonomy" id="35752"/>
    <lineage>
        <taxon>Bacteria</taxon>
        <taxon>Bacillati</taxon>
        <taxon>Actinomycetota</taxon>
        <taxon>Actinomycetes</taxon>
        <taxon>Micromonosporales</taxon>
        <taxon>Micromonosporaceae</taxon>
        <taxon>Actinoplanes</taxon>
    </lineage>
</organism>
<keyword evidence="10" id="KW-0012">Acyltransferase</keyword>
<feature type="active site" description="Proton donor/acceptor" evidence="13">
    <location>
        <position position="346"/>
    </location>
</feature>
<dbReference type="InterPro" id="IPR041280">
    <property type="entry name" value="Big_10"/>
</dbReference>
<proteinExistence type="predicted"/>
<dbReference type="AlphaFoldDB" id="A0A1I2K5R6"/>
<evidence type="ECO:0000256" key="10">
    <source>
        <dbReference type="ARBA" id="ARBA00023315"/>
    </source>
</evidence>
<dbReference type="InterPro" id="IPR005490">
    <property type="entry name" value="LD_TPept_cat_dom"/>
</dbReference>
<dbReference type="Proteomes" id="UP000199645">
    <property type="component" value="Unassembled WGS sequence"/>
</dbReference>
<dbReference type="Pfam" id="PF03734">
    <property type="entry name" value="YkuD"/>
    <property type="match status" value="1"/>
</dbReference>
<evidence type="ECO:0000256" key="2">
    <source>
        <dbReference type="ARBA" id="ARBA00022475"/>
    </source>
</evidence>
<reference evidence="16 17" key="1">
    <citation type="submission" date="2016-10" db="EMBL/GenBank/DDBJ databases">
        <authorList>
            <person name="de Groot N.N."/>
        </authorList>
    </citation>
    <scope>NUCLEOTIDE SEQUENCE [LARGE SCALE GENOMIC DNA]</scope>
    <source>
        <strain evidence="16 17">DSM 43019</strain>
    </source>
</reference>
<dbReference type="Gene3D" id="2.40.440.10">
    <property type="entry name" value="L,D-transpeptidase catalytic domain-like"/>
    <property type="match status" value="1"/>
</dbReference>
<keyword evidence="7" id="KW-0472">Membrane</keyword>
<evidence type="ECO:0000256" key="6">
    <source>
        <dbReference type="ARBA" id="ARBA00022984"/>
    </source>
</evidence>
<dbReference type="CDD" id="cd16913">
    <property type="entry name" value="YkuD_like"/>
    <property type="match status" value="1"/>
</dbReference>
<dbReference type="Gene3D" id="2.60.40.3710">
    <property type="match status" value="1"/>
</dbReference>
<evidence type="ECO:0000256" key="1">
    <source>
        <dbReference type="ARBA" id="ARBA00004752"/>
    </source>
</evidence>
<name>A0A1I2K5R6_9ACTN</name>
<feature type="region of interest" description="Disordered" evidence="14">
    <location>
        <begin position="40"/>
        <end position="69"/>
    </location>
</feature>
<dbReference type="Pfam" id="PF17964">
    <property type="entry name" value="Big_10"/>
    <property type="match status" value="1"/>
</dbReference>
<evidence type="ECO:0000256" key="14">
    <source>
        <dbReference type="SAM" id="MobiDB-lite"/>
    </source>
</evidence>
<keyword evidence="8" id="KW-0564">Palmitate</keyword>
<evidence type="ECO:0000256" key="12">
    <source>
        <dbReference type="ARBA" id="ARBA00060592"/>
    </source>
</evidence>
<keyword evidence="2" id="KW-1003">Cell membrane</keyword>
<comment type="pathway">
    <text evidence="1 13">Cell wall biogenesis; peptidoglycan biosynthesis.</text>
</comment>
<evidence type="ECO:0000256" key="8">
    <source>
        <dbReference type="ARBA" id="ARBA00023139"/>
    </source>
</evidence>
<evidence type="ECO:0000256" key="11">
    <source>
        <dbReference type="ARBA" id="ARBA00023316"/>
    </source>
</evidence>
<keyword evidence="17" id="KW-1185">Reference proteome</keyword>
<dbReference type="PROSITE" id="PS52029">
    <property type="entry name" value="LD_TPASE"/>
    <property type="match status" value="1"/>
</dbReference>
<keyword evidence="6 13" id="KW-0573">Peptidoglycan synthesis</keyword>
<dbReference type="STRING" id="35752.SAMN05421541_11547"/>
<evidence type="ECO:0000256" key="7">
    <source>
        <dbReference type="ARBA" id="ARBA00023136"/>
    </source>
</evidence>
<feature type="compositionally biased region" description="Polar residues" evidence="14">
    <location>
        <begin position="54"/>
        <end position="69"/>
    </location>
</feature>
<gene>
    <name evidence="16" type="ORF">SAMN05421541_11547</name>
</gene>
<dbReference type="EMBL" id="FONV01000015">
    <property type="protein sequence ID" value="SFF61510.1"/>
    <property type="molecule type" value="Genomic_DNA"/>
</dbReference>
<dbReference type="GO" id="GO:0071972">
    <property type="term" value="F:peptidoglycan L,D-transpeptidase activity"/>
    <property type="evidence" value="ECO:0007669"/>
    <property type="project" value="TreeGrafter"/>
</dbReference>
<sequence>MEMDGFRSAERSAPAGRRGRLRLAVAAVLASTLLLTTACSGDDKPSWQGGGNTPEGTSASQPPASQPALSTVAVTSPAADAKSVELWSEVKYNSEDPANTEVKVTAKGKEVKGTVDKDAKVWRPAEGLAWNTTYTVDVSTPAADGKTTSATSTFTTMKEPSKVVRATSFLADGQKVGVGMPLIMKFGRAIPEKYRAEVERRMVVTATPAQEGVWRWSSPTEVQYRPKTYWKPNSKIFYSVNLKGVEMGDGWYGRTNLTVDLSIGREMIMTVNNKTKQMTVKQDGKVIKTLPVSLGKASTPSASGTMVVMEKAAHTVFDTTDEDPVNGYKTPIDWAQRLTYSGQFIHAAPWSEGVQGKRNVSHGCVNVSEAMGKWLFDRTLMGDVIVVSGTEEKLKNGDGWTNWNMSWEEYKKGSYLS</sequence>
<evidence type="ECO:0000256" key="9">
    <source>
        <dbReference type="ARBA" id="ARBA00023288"/>
    </source>
</evidence>
<keyword evidence="4" id="KW-0732">Signal</keyword>
<evidence type="ECO:0000313" key="16">
    <source>
        <dbReference type="EMBL" id="SFF61510.1"/>
    </source>
</evidence>
<accession>A0A1I2K5R6</accession>
<evidence type="ECO:0000259" key="15">
    <source>
        <dbReference type="PROSITE" id="PS52029"/>
    </source>
</evidence>